<evidence type="ECO:0000313" key="1">
    <source>
        <dbReference type="EMBL" id="KAJ3575601.1"/>
    </source>
</evidence>
<comment type="caution">
    <text evidence="1">The sequence shown here is derived from an EMBL/GenBank/DDBJ whole genome shotgun (WGS) entry which is preliminary data.</text>
</comment>
<dbReference type="EMBL" id="JANIEX010000032">
    <property type="protein sequence ID" value="KAJ3575601.1"/>
    <property type="molecule type" value="Genomic_DNA"/>
</dbReference>
<organism evidence="1 2">
    <name type="scientific">Leucocoprinus birnbaumii</name>
    <dbReference type="NCBI Taxonomy" id="56174"/>
    <lineage>
        <taxon>Eukaryota</taxon>
        <taxon>Fungi</taxon>
        <taxon>Dikarya</taxon>
        <taxon>Basidiomycota</taxon>
        <taxon>Agaricomycotina</taxon>
        <taxon>Agaricomycetes</taxon>
        <taxon>Agaricomycetidae</taxon>
        <taxon>Agaricales</taxon>
        <taxon>Agaricineae</taxon>
        <taxon>Agaricaceae</taxon>
        <taxon>Leucocoprinus</taxon>
    </lineage>
</organism>
<proteinExistence type="predicted"/>
<name>A0AAD5W183_9AGAR</name>
<reference evidence="1" key="1">
    <citation type="submission" date="2022-07" db="EMBL/GenBank/DDBJ databases">
        <title>Genome Sequence of Leucocoprinus birnbaumii.</title>
        <authorList>
            <person name="Buettner E."/>
        </authorList>
    </citation>
    <scope>NUCLEOTIDE SEQUENCE</scope>
    <source>
        <strain evidence="1">VT141</strain>
    </source>
</reference>
<sequence>MTQFPTRPFFIRNVSSGLVFDVAGRSTEPNSGIILWDKKGSDYENQLWSYENGVLINERSKLVLEILGYDENAGKIKPESPLLQVERKWPQKRSQMWSYVDRHLYTYDPSMAISGKYGHGSQITMNRLNFSDRLQEWEFVFP</sequence>
<dbReference type="AlphaFoldDB" id="A0AAD5W183"/>
<keyword evidence="2" id="KW-1185">Reference proteome</keyword>
<protein>
    <recommendedName>
        <fullName evidence="3">Ricin B lectin domain-containing protein</fullName>
    </recommendedName>
</protein>
<dbReference type="Proteomes" id="UP001213000">
    <property type="component" value="Unassembled WGS sequence"/>
</dbReference>
<gene>
    <name evidence="1" type="ORF">NP233_g986</name>
</gene>
<dbReference type="InterPro" id="IPR035992">
    <property type="entry name" value="Ricin_B-like_lectins"/>
</dbReference>
<evidence type="ECO:0008006" key="3">
    <source>
        <dbReference type="Google" id="ProtNLM"/>
    </source>
</evidence>
<dbReference type="SUPFAM" id="SSF50370">
    <property type="entry name" value="Ricin B-like lectins"/>
    <property type="match status" value="1"/>
</dbReference>
<dbReference type="Gene3D" id="2.80.10.50">
    <property type="match status" value="1"/>
</dbReference>
<accession>A0AAD5W183</accession>
<evidence type="ECO:0000313" key="2">
    <source>
        <dbReference type="Proteomes" id="UP001213000"/>
    </source>
</evidence>